<comment type="caution">
    <text evidence="1">The sequence shown here is derived from an EMBL/GenBank/DDBJ whole genome shotgun (WGS) entry which is preliminary data.</text>
</comment>
<evidence type="ECO:0008006" key="2">
    <source>
        <dbReference type="Google" id="ProtNLM"/>
    </source>
</evidence>
<gene>
    <name evidence="1" type="ORF">S03H2_50599</name>
</gene>
<sequence length="104" mass="12177">MEKISQDGIELEIREHTDGDFFPEKCPICEGEEIRRHTYKIRTIQDLGTPLICRRIRYERVYFKCKTCDSVFSIEHPLIPIGARYMPGVIKYAVSRVLERGDSI</sequence>
<accession>X1IKK8</accession>
<evidence type="ECO:0000313" key="1">
    <source>
        <dbReference type="EMBL" id="GAH66649.1"/>
    </source>
</evidence>
<protein>
    <recommendedName>
        <fullName evidence="2">Transposase IS204/IS1001/IS1096/IS1165 zinc-finger domain-containing protein</fullName>
    </recommendedName>
</protein>
<name>X1IKK8_9ZZZZ</name>
<dbReference type="EMBL" id="BARU01032053">
    <property type="protein sequence ID" value="GAH66649.1"/>
    <property type="molecule type" value="Genomic_DNA"/>
</dbReference>
<feature type="non-terminal residue" evidence="1">
    <location>
        <position position="104"/>
    </location>
</feature>
<dbReference type="AlphaFoldDB" id="X1IKK8"/>
<reference evidence="1" key="1">
    <citation type="journal article" date="2014" name="Front. Microbiol.">
        <title>High frequency of phylogenetically diverse reductive dehalogenase-homologous genes in deep subseafloor sedimentary metagenomes.</title>
        <authorList>
            <person name="Kawai M."/>
            <person name="Futagami T."/>
            <person name="Toyoda A."/>
            <person name="Takaki Y."/>
            <person name="Nishi S."/>
            <person name="Hori S."/>
            <person name="Arai W."/>
            <person name="Tsubouchi T."/>
            <person name="Morono Y."/>
            <person name="Uchiyama I."/>
            <person name="Ito T."/>
            <person name="Fujiyama A."/>
            <person name="Inagaki F."/>
            <person name="Takami H."/>
        </authorList>
    </citation>
    <scope>NUCLEOTIDE SEQUENCE</scope>
    <source>
        <strain evidence="1">Expedition CK06-06</strain>
    </source>
</reference>
<organism evidence="1">
    <name type="scientific">marine sediment metagenome</name>
    <dbReference type="NCBI Taxonomy" id="412755"/>
    <lineage>
        <taxon>unclassified sequences</taxon>
        <taxon>metagenomes</taxon>
        <taxon>ecological metagenomes</taxon>
    </lineage>
</organism>
<proteinExistence type="predicted"/>